<dbReference type="EMBL" id="GBRH01173004">
    <property type="protein sequence ID" value="JAE24892.1"/>
    <property type="molecule type" value="Transcribed_RNA"/>
</dbReference>
<dbReference type="AlphaFoldDB" id="A0A0A9GK74"/>
<evidence type="ECO:0000313" key="1">
    <source>
        <dbReference type="EMBL" id="JAE24892.1"/>
    </source>
</evidence>
<reference evidence="1" key="2">
    <citation type="journal article" date="2015" name="Data Brief">
        <title>Shoot transcriptome of the giant reed, Arundo donax.</title>
        <authorList>
            <person name="Barrero R.A."/>
            <person name="Guerrero F.D."/>
            <person name="Moolhuijzen P."/>
            <person name="Goolsby J.A."/>
            <person name="Tidwell J."/>
            <person name="Bellgard S.E."/>
            <person name="Bellgard M.I."/>
        </authorList>
    </citation>
    <scope>NUCLEOTIDE SEQUENCE</scope>
    <source>
        <tissue evidence="1">Shoot tissue taken approximately 20 cm above the soil surface</tissue>
    </source>
</reference>
<name>A0A0A9GK74_ARUDO</name>
<protein>
    <submittedName>
        <fullName evidence="1">Uncharacterized protein</fullName>
    </submittedName>
</protein>
<sequence length="44" mass="5011">MLSHEHSFYWCTLKVPVKSLTAIYHPKLLAGQSMALHLVNKVMS</sequence>
<proteinExistence type="predicted"/>
<organism evidence="1">
    <name type="scientific">Arundo donax</name>
    <name type="common">Giant reed</name>
    <name type="synonym">Donax arundinaceus</name>
    <dbReference type="NCBI Taxonomy" id="35708"/>
    <lineage>
        <taxon>Eukaryota</taxon>
        <taxon>Viridiplantae</taxon>
        <taxon>Streptophyta</taxon>
        <taxon>Embryophyta</taxon>
        <taxon>Tracheophyta</taxon>
        <taxon>Spermatophyta</taxon>
        <taxon>Magnoliopsida</taxon>
        <taxon>Liliopsida</taxon>
        <taxon>Poales</taxon>
        <taxon>Poaceae</taxon>
        <taxon>PACMAD clade</taxon>
        <taxon>Arundinoideae</taxon>
        <taxon>Arundineae</taxon>
        <taxon>Arundo</taxon>
    </lineage>
</organism>
<reference evidence="1" key="1">
    <citation type="submission" date="2014-09" db="EMBL/GenBank/DDBJ databases">
        <authorList>
            <person name="Magalhaes I.L.F."/>
            <person name="Oliveira U."/>
            <person name="Santos F.R."/>
            <person name="Vidigal T.H.D.A."/>
            <person name="Brescovit A.D."/>
            <person name="Santos A.J."/>
        </authorList>
    </citation>
    <scope>NUCLEOTIDE SEQUENCE</scope>
    <source>
        <tissue evidence="1">Shoot tissue taken approximately 20 cm above the soil surface</tissue>
    </source>
</reference>
<accession>A0A0A9GK74</accession>